<sequence length="823" mass="92832">MSTPTASPRPESNATSIPRSLQQGHVAAPIPGFSQSSPIKNTHKNVDSRQTLERYITINDSNLYAEDSEFLLHHLSPLPTGWERPQGDAFIADIEAAGTISSRIYTPFSQLLNVYSQNLHQHVVEQGHSNPPAHPYVFLPHFCAPPLDHPMNARDKADIVVAVGPSSRYKLSAPGREDYHGVKFQEIISMIECKPVKEKGDKQAATYLFQLLEARPDMPGVYGVALRPQGYEILWSDASGVIGSGEYHWNDLIPLASYVFSLYIPPPGHYLWDTTLKPCSSPEDGDDTQSTDQAHKKRRKTLEPISWNLMRRDEGPLTFERYAIGNPWGRRTDIYQHVAEDGQIMMMKDAYWDTNRRYNELECLKMIHKDGIFPGVVRLLPCEVPAIKTAQRVTSSFVSGPEKMKVRMLMASYGVAFEQAESVLDLLMATYDINEVHRELVNQKEVLHRDISEFNVLMYPKHHHLAGGKLMQNPPRFIQQVLNPTTSQEANADVSMGLLIDFDNSAYPKDNDSIKPKCRTGTPRFIARSVASGQILDNDHSLTYMPMPHLSSDAKQVYIDTYGQEAYDDYDDSDGTVHRGGMPGPGAAPPTYFHRPDHDVESIFWVLLTSLLNAQPKEVDPRAEAHFFHYENASKMLDYHIITKDADGDERDGLLSFTTSRFQRALDPKLDSLAEMLYMMMRQVRPEYAYLDPPPVKDHLHEAMRRLLLEQILKMQASGDPIPLIPGCPRRIYHNMGYGRESKTAAPAKRKSTHQSGRSAESKRAKAQNHQGTTGETTGKANKKSLGSRVDKPHGNKSYSVQNETQRRSFPRRNVTTIPPDHE</sequence>
<gene>
    <name evidence="3" type="ORF">NLI96_g9970</name>
</gene>
<dbReference type="EMBL" id="JANAWD010000535">
    <property type="protein sequence ID" value="KAJ3478143.1"/>
    <property type="molecule type" value="Genomic_DNA"/>
</dbReference>
<accession>A0AAD5UUM4</accession>
<dbReference type="Pfam" id="PF17667">
    <property type="entry name" value="Pkinase_fungal"/>
    <property type="match status" value="1"/>
</dbReference>
<keyword evidence="4" id="KW-1185">Reference proteome</keyword>
<protein>
    <recommendedName>
        <fullName evidence="2">Fungal-type protein kinase domain-containing protein</fullName>
    </recommendedName>
</protein>
<feature type="region of interest" description="Disordered" evidence="1">
    <location>
        <begin position="740"/>
        <end position="823"/>
    </location>
</feature>
<reference evidence="3" key="1">
    <citation type="submission" date="2022-07" db="EMBL/GenBank/DDBJ databases">
        <title>Genome Sequence of Physisporinus lineatus.</title>
        <authorList>
            <person name="Buettner E."/>
        </authorList>
    </citation>
    <scope>NUCLEOTIDE SEQUENCE</scope>
    <source>
        <strain evidence="3">VT162</strain>
    </source>
</reference>
<dbReference type="InterPro" id="IPR040976">
    <property type="entry name" value="Pkinase_fungal"/>
</dbReference>
<evidence type="ECO:0000313" key="3">
    <source>
        <dbReference type="EMBL" id="KAJ3478143.1"/>
    </source>
</evidence>
<proteinExistence type="predicted"/>
<dbReference type="Proteomes" id="UP001212997">
    <property type="component" value="Unassembled WGS sequence"/>
</dbReference>
<organism evidence="3 4">
    <name type="scientific">Meripilus lineatus</name>
    <dbReference type="NCBI Taxonomy" id="2056292"/>
    <lineage>
        <taxon>Eukaryota</taxon>
        <taxon>Fungi</taxon>
        <taxon>Dikarya</taxon>
        <taxon>Basidiomycota</taxon>
        <taxon>Agaricomycotina</taxon>
        <taxon>Agaricomycetes</taxon>
        <taxon>Polyporales</taxon>
        <taxon>Meripilaceae</taxon>
        <taxon>Meripilus</taxon>
    </lineage>
</organism>
<feature type="domain" description="Fungal-type protein kinase" evidence="2">
    <location>
        <begin position="402"/>
        <end position="608"/>
    </location>
</feature>
<evidence type="ECO:0000256" key="1">
    <source>
        <dbReference type="SAM" id="MobiDB-lite"/>
    </source>
</evidence>
<feature type="compositionally biased region" description="Polar residues" evidence="1">
    <location>
        <begin position="768"/>
        <end position="780"/>
    </location>
</feature>
<comment type="caution">
    <text evidence="3">The sequence shown here is derived from an EMBL/GenBank/DDBJ whole genome shotgun (WGS) entry which is preliminary data.</text>
</comment>
<dbReference type="AlphaFoldDB" id="A0AAD5UUM4"/>
<evidence type="ECO:0000313" key="4">
    <source>
        <dbReference type="Proteomes" id="UP001212997"/>
    </source>
</evidence>
<evidence type="ECO:0000259" key="2">
    <source>
        <dbReference type="Pfam" id="PF17667"/>
    </source>
</evidence>
<name>A0AAD5UUM4_9APHY</name>